<evidence type="ECO:0000256" key="2">
    <source>
        <dbReference type="ARBA" id="ARBA00012118"/>
    </source>
</evidence>
<dbReference type="eggNOG" id="COG1435">
    <property type="taxonomic scope" value="Bacteria"/>
</dbReference>
<dbReference type="Proteomes" id="UP000027778">
    <property type="component" value="Unassembled WGS sequence"/>
</dbReference>
<keyword evidence="5 10" id="KW-0547">Nucleotide-binding</keyword>
<dbReference type="InterPro" id="IPR027417">
    <property type="entry name" value="P-loop_NTPase"/>
</dbReference>
<evidence type="ECO:0000256" key="3">
    <source>
        <dbReference type="ARBA" id="ARBA00022634"/>
    </source>
</evidence>
<evidence type="ECO:0000256" key="6">
    <source>
        <dbReference type="ARBA" id="ARBA00022777"/>
    </source>
</evidence>
<dbReference type="RefSeq" id="WP_033675000.1">
    <property type="nucleotide sequence ID" value="NZ_JOTM01000011.1"/>
</dbReference>
<evidence type="ECO:0000313" key="13">
    <source>
        <dbReference type="Proteomes" id="UP000027778"/>
    </source>
</evidence>
<dbReference type="Pfam" id="PF00265">
    <property type="entry name" value="TK"/>
    <property type="match status" value="1"/>
</dbReference>
<dbReference type="PIRSF" id="PIRSF035805">
    <property type="entry name" value="TK_cell"/>
    <property type="match status" value="1"/>
</dbReference>
<evidence type="ECO:0000313" key="12">
    <source>
        <dbReference type="EMBL" id="KEK23906.1"/>
    </source>
</evidence>
<dbReference type="AlphaFoldDB" id="A0A073KBM2"/>
<sequence length="208" mass="24181">MTKVYWRFGCMDSSKTARLLMDAHEYKQRGEFPLLLKPVEDTRSSKGTIESRVGLSAPCMDIDKSFNIQGYVHGLLNMREMIACIFVDEAQFLAPLQVVQLRMIADLFHIPVICYGLKTDFKGIMFEGSKALFEHANRFEEIKTICREENCKSKAMYNVRFLDGKPMFEGETVVIGDTKEEKNKYYYVPKCSKHFFEDYMKFHKSKGE</sequence>
<dbReference type="EMBL" id="JOTM01000011">
    <property type="protein sequence ID" value="KEK23906.1"/>
    <property type="molecule type" value="Genomic_DNA"/>
</dbReference>
<feature type="binding site" evidence="9">
    <location>
        <begin position="173"/>
        <end position="176"/>
    </location>
    <ligand>
        <name>substrate</name>
    </ligand>
</feature>
<evidence type="ECO:0000256" key="11">
    <source>
        <dbReference type="RuleBase" id="RU004165"/>
    </source>
</evidence>
<dbReference type="GO" id="GO:0005829">
    <property type="term" value="C:cytosol"/>
    <property type="evidence" value="ECO:0007669"/>
    <property type="project" value="TreeGrafter"/>
</dbReference>
<reference evidence="12 13" key="1">
    <citation type="submission" date="2014-06" db="EMBL/GenBank/DDBJ databases">
        <title>Draft genome sequence of Bacillus gaemokensis JCM 15801 (MCCC 1A00707).</title>
        <authorList>
            <person name="Lai Q."/>
            <person name="Liu Y."/>
            <person name="Shao Z."/>
        </authorList>
    </citation>
    <scope>NUCLEOTIDE SEQUENCE [LARGE SCALE GENOMIC DNA]</scope>
    <source>
        <strain evidence="12 13">JCM 15801</strain>
    </source>
</reference>
<dbReference type="GO" id="GO:0071897">
    <property type="term" value="P:DNA biosynthetic process"/>
    <property type="evidence" value="ECO:0007669"/>
    <property type="project" value="UniProtKB-KW"/>
</dbReference>
<evidence type="ECO:0000256" key="9">
    <source>
        <dbReference type="PIRSR" id="PIRSR035805-2"/>
    </source>
</evidence>
<evidence type="ECO:0000256" key="8">
    <source>
        <dbReference type="PIRSR" id="PIRSR035805-1"/>
    </source>
</evidence>
<dbReference type="STRING" id="574375.AZF08_20595"/>
<comment type="caution">
    <text evidence="12">The sequence shown here is derived from an EMBL/GenBank/DDBJ whole genome shotgun (WGS) entry which is preliminary data.</text>
</comment>
<dbReference type="SUPFAM" id="SSF57716">
    <property type="entry name" value="Glucocorticoid receptor-like (DNA-binding domain)"/>
    <property type="match status" value="1"/>
</dbReference>
<evidence type="ECO:0000256" key="7">
    <source>
        <dbReference type="ARBA" id="ARBA00022840"/>
    </source>
</evidence>
<dbReference type="SUPFAM" id="SSF52540">
    <property type="entry name" value="P-loop containing nucleoside triphosphate hydrolases"/>
    <property type="match status" value="1"/>
</dbReference>
<dbReference type="EC" id="2.7.1.21" evidence="2 10"/>
<gene>
    <name evidence="12" type="ORF">BAGA_05605</name>
</gene>
<proteinExistence type="inferred from homology"/>
<evidence type="ECO:0000256" key="10">
    <source>
        <dbReference type="RuleBase" id="RU000544"/>
    </source>
</evidence>
<accession>A0A073KBM2</accession>
<feature type="active site" description="Proton acceptor" evidence="8">
    <location>
        <position position="89"/>
    </location>
</feature>
<dbReference type="Gene3D" id="3.30.60.20">
    <property type="match status" value="1"/>
</dbReference>
<comment type="catalytic activity">
    <reaction evidence="10">
        <text>thymidine + ATP = dTMP + ADP + H(+)</text>
        <dbReference type="Rhea" id="RHEA:19129"/>
        <dbReference type="ChEBI" id="CHEBI:15378"/>
        <dbReference type="ChEBI" id="CHEBI:17748"/>
        <dbReference type="ChEBI" id="CHEBI:30616"/>
        <dbReference type="ChEBI" id="CHEBI:63528"/>
        <dbReference type="ChEBI" id="CHEBI:456216"/>
        <dbReference type="EC" id="2.7.1.21"/>
    </reaction>
</comment>
<organism evidence="12 13">
    <name type="scientific">Bacillus gaemokensis</name>
    <dbReference type="NCBI Taxonomy" id="574375"/>
    <lineage>
        <taxon>Bacteria</taxon>
        <taxon>Bacillati</taxon>
        <taxon>Bacillota</taxon>
        <taxon>Bacilli</taxon>
        <taxon>Bacillales</taxon>
        <taxon>Bacillaceae</taxon>
        <taxon>Bacillus</taxon>
        <taxon>Bacillus cereus group</taxon>
    </lineage>
</organism>
<dbReference type="PANTHER" id="PTHR11441">
    <property type="entry name" value="THYMIDINE KINASE"/>
    <property type="match status" value="1"/>
</dbReference>
<dbReference type="InterPro" id="IPR001267">
    <property type="entry name" value="Thymidine_kinase"/>
</dbReference>
<dbReference type="GO" id="GO:0005524">
    <property type="term" value="F:ATP binding"/>
    <property type="evidence" value="ECO:0007669"/>
    <property type="project" value="UniProtKB-KW"/>
</dbReference>
<dbReference type="OrthoDB" id="9781579at2"/>
<keyword evidence="3 10" id="KW-0237">DNA synthesis</keyword>
<evidence type="ECO:0000256" key="4">
    <source>
        <dbReference type="ARBA" id="ARBA00022679"/>
    </source>
</evidence>
<dbReference type="Gene3D" id="3.40.50.300">
    <property type="entry name" value="P-loop containing nucleotide triphosphate hydrolases"/>
    <property type="match status" value="1"/>
</dbReference>
<keyword evidence="6 10" id="KW-0418">Kinase</keyword>
<feature type="binding site" evidence="9">
    <location>
        <position position="187"/>
    </location>
    <ligand>
        <name>substrate</name>
    </ligand>
</feature>
<dbReference type="PANTHER" id="PTHR11441:SF0">
    <property type="entry name" value="THYMIDINE KINASE, CYTOSOLIC"/>
    <property type="match status" value="1"/>
</dbReference>
<name>A0A073KBM2_9BACI</name>
<protein>
    <recommendedName>
        <fullName evidence="2 10">Thymidine kinase</fullName>
        <ecNumber evidence="2 10">2.7.1.21</ecNumber>
    </recommendedName>
</protein>
<dbReference type="GO" id="GO:0004797">
    <property type="term" value="F:thymidine kinase activity"/>
    <property type="evidence" value="ECO:0007669"/>
    <property type="project" value="UniProtKB-EC"/>
</dbReference>
<evidence type="ECO:0000256" key="1">
    <source>
        <dbReference type="ARBA" id="ARBA00007587"/>
    </source>
</evidence>
<keyword evidence="4 10" id="KW-0808">Transferase</keyword>
<keyword evidence="7 10" id="KW-0067">ATP-binding</keyword>
<comment type="similarity">
    <text evidence="1 11">Belongs to the thymidine kinase family.</text>
</comment>
<keyword evidence="13" id="KW-1185">Reference proteome</keyword>
<dbReference type="GO" id="GO:0046104">
    <property type="term" value="P:thymidine metabolic process"/>
    <property type="evidence" value="ECO:0007669"/>
    <property type="project" value="TreeGrafter"/>
</dbReference>
<evidence type="ECO:0000256" key="5">
    <source>
        <dbReference type="ARBA" id="ARBA00022741"/>
    </source>
</evidence>